<dbReference type="OrthoDB" id="3698205at2"/>
<dbReference type="CDD" id="cd00599">
    <property type="entry name" value="GH25_muramidase"/>
    <property type="match status" value="1"/>
</dbReference>
<dbReference type="PROSITE" id="PS51782">
    <property type="entry name" value="LYSM"/>
    <property type="match status" value="2"/>
</dbReference>
<dbReference type="Pfam" id="PF01476">
    <property type="entry name" value="LysM"/>
    <property type="match status" value="2"/>
</dbReference>
<dbReference type="EMBL" id="SNXZ01000002">
    <property type="protein sequence ID" value="TDQ01233.1"/>
    <property type="molecule type" value="Genomic_DNA"/>
</dbReference>
<comment type="caution">
    <text evidence="5">The sequence shown here is derived from an EMBL/GenBank/DDBJ whole genome shotgun (WGS) entry which is preliminary data.</text>
</comment>
<evidence type="ECO:0000313" key="6">
    <source>
        <dbReference type="Proteomes" id="UP000295444"/>
    </source>
</evidence>
<evidence type="ECO:0000256" key="1">
    <source>
        <dbReference type="ARBA" id="ARBA00010646"/>
    </source>
</evidence>
<proteinExistence type="inferred from homology"/>
<keyword evidence="2" id="KW-0378">Hydrolase</keyword>
<dbReference type="CDD" id="cd00118">
    <property type="entry name" value="LysM"/>
    <property type="match status" value="2"/>
</dbReference>
<accession>A0A4R6SHW0</accession>
<feature type="domain" description="LysM" evidence="4">
    <location>
        <begin position="285"/>
        <end position="329"/>
    </location>
</feature>
<keyword evidence="6" id="KW-1185">Reference proteome</keyword>
<dbReference type="AlphaFoldDB" id="A0A4R6SHW0"/>
<evidence type="ECO:0000259" key="4">
    <source>
        <dbReference type="PROSITE" id="PS51782"/>
    </source>
</evidence>
<comment type="similarity">
    <text evidence="1">Belongs to the glycosyl hydrolase 25 family.</text>
</comment>
<dbReference type="GO" id="GO:0016998">
    <property type="term" value="P:cell wall macromolecule catabolic process"/>
    <property type="evidence" value="ECO:0007669"/>
    <property type="project" value="InterPro"/>
</dbReference>
<sequence length="329" mass="34959">MDYGIDVSHFNAIADAHAVRNNGITYAWVKATEGTNYVDPTFANKVKQLRAAGIRVGAYHFLRAGDAAAQARHFRDVAGDAGCLALGSLMPMADLESVDVRGTANPALIAFYDKLGVSPLDCYGNLDWWVTTLQPGRWSNRTILGHIARYNGKPGAPGWTYSRMACHQHSSTGTVPGIPGHVDRNATMAGYNLQAITIGNVPVPRPIPASPVVPPATHPPATSTTKDTYVVRSGDTLSRIASMWHVTVSAVAVANRIADPDVIQVGQILKRPGAPGAATATPASKSYTVRPGDTLSALARVLGRSVPTLVALNHLSNPDRIYAGQVIHY</sequence>
<dbReference type="Proteomes" id="UP000295444">
    <property type="component" value="Unassembled WGS sequence"/>
</dbReference>
<dbReference type="GO" id="GO:0003796">
    <property type="term" value="F:lysozyme activity"/>
    <property type="evidence" value="ECO:0007669"/>
    <property type="project" value="InterPro"/>
</dbReference>
<keyword evidence="3" id="KW-0326">Glycosidase</keyword>
<organism evidence="5 6">
    <name type="scientific">Labedaea rhizosphaerae</name>
    <dbReference type="NCBI Taxonomy" id="598644"/>
    <lineage>
        <taxon>Bacteria</taxon>
        <taxon>Bacillati</taxon>
        <taxon>Actinomycetota</taxon>
        <taxon>Actinomycetes</taxon>
        <taxon>Pseudonocardiales</taxon>
        <taxon>Pseudonocardiaceae</taxon>
        <taxon>Labedaea</taxon>
    </lineage>
</organism>
<dbReference type="InterPro" id="IPR018392">
    <property type="entry name" value="LysM"/>
</dbReference>
<dbReference type="PANTHER" id="PTHR34135">
    <property type="entry name" value="LYSOZYME"/>
    <property type="match status" value="1"/>
</dbReference>
<dbReference type="GO" id="GO:0009253">
    <property type="term" value="P:peptidoglycan catabolic process"/>
    <property type="evidence" value="ECO:0007669"/>
    <property type="project" value="InterPro"/>
</dbReference>
<dbReference type="InterPro" id="IPR018077">
    <property type="entry name" value="Glyco_hydro_fam25_subgr"/>
</dbReference>
<dbReference type="Gene3D" id="3.20.20.80">
    <property type="entry name" value="Glycosidases"/>
    <property type="match status" value="1"/>
</dbReference>
<gene>
    <name evidence="5" type="ORF">EV186_1021101</name>
</gene>
<dbReference type="InterPro" id="IPR036779">
    <property type="entry name" value="LysM_dom_sf"/>
</dbReference>
<dbReference type="PROSITE" id="PS51904">
    <property type="entry name" value="GLYCOSYL_HYDROL_F25_2"/>
    <property type="match status" value="1"/>
</dbReference>
<dbReference type="PANTHER" id="PTHR34135:SF2">
    <property type="entry name" value="LYSOZYME"/>
    <property type="match status" value="1"/>
</dbReference>
<dbReference type="SMART" id="SM00257">
    <property type="entry name" value="LysM"/>
    <property type="match status" value="2"/>
</dbReference>
<protein>
    <submittedName>
        <fullName evidence="5">Lysozyme</fullName>
    </submittedName>
</protein>
<dbReference type="SMART" id="SM00641">
    <property type="entry name" value="Glyco_25"/>
    <property type="match status" value="1"/>
</dbReference>
<dbReference type="SUPFAM" id="SSF51445">
    <property type="entry name" value="(Trans)glycosidases"/>
    <property type="match status" value="1"/>
</dbReference>
<evidence type="ECO:0000256" key="2">
    <source>
        <dbReference type="ARBA" id="ARBA00022801"/>
    </source>
</evidence>
<evidence type="ECO:0000256" key="3">
    <source>
        <dbReference type="ARBA" id="ARBA00023295"/>
    </source>
</evidence>
<dbReference type="InterPro" id="IPR017853">
    <property type="entry name" value="GH"/>
</dbReference>
<dbReference type="RefSeq" id="WP_133849832.1">
    <property type="nucleotide sequence ID" value="NZ_SNXZ01000002.1"/>
</dbReference>
<reference evidence="5 6" key="1">
    <citation type="submission" date="2019-03" db="EMBL/GenBank/DDBJ databases">
        <title>Genomic Encyclopedia of Type Strains, Phase IV (KMG-IV): sequencing the most valuable type-strain genomes for metagenomic binning, comparative biology and taxonomic classification.</title>
        <authorList>
            <person name="Goeker M."/>
        </authorList>
    </citation>
    <scope>NUCLEOTIDE SEQUENCE [LARGE SCALE GENOMIC DNA]</scope>
    <source>
        <strain evidence="5 6">DSM 45361</strain>
    </source>
</reference>
<name>A0A4R6SHW0_LABRH</name>
<feature type="domain" description="LysM" evidence="4">
    <location>
        <begin position="227"/>
        <end position="271"/>
    </location>
</feature>
<dbReference type="InterPro" id="IPR002053">
    <property type="entry name" value="Glyco_hydro_25"/>
</dbReference>
<dbReference type="Gene3D" id="3.10.350.10">
    <property type="entry name" value="LysM domain"/>
    <property type="match status" value="2"/>
</dbReference>
<evidence type="ECO:0000313" key="5">
    <source>
        <dbReference type="EMBL" id="TDQ01233.1"/>
    </source>
</evidence>
<dbReference type="SUPFAM" id="SSF54106">
    <property type="entry name" value="LysM domain"/>
    <property type="match status" value="2"/>
</dbReference>
<dbReference type="GO" id="GO:0016052">
    <property type="term" value="P:carbohydrate catabolic process"/>
    <property type="evidence" value="ECO:0007669"/>
    <property type="project" value="TreeGrafter"/>
</dbReference>
<dbReference type="Pfam" id="PF01183">
    <property type="entry name" value="Glyco_hydro_25"/>
    <property type="match status" value="1"/>
</dbReference>